<proteinExistence type="predicted"/>
<reference evidence="1 2" key="1">
    <citation type="submission" date="2017-11" db="EMBL/GenBank/DDBJ databases">
        <title>De-novo sequencing of pomegranate (Punica granatum L.) genome.</title>
        <authorList>
            <person name="Akparov Z."/>
            <person name="Amiraslanov A."/>
            <person name="Hajiyeva S."/>
            <person name="Abbasov M."/>
            <person name="Kaur K."/>
            <person name="Hamwieh A."/>
            <person name="Solovyev V."/>
            <person name="Salamov A."/>
            <person name="Braich B."/>
            <person name="Kosarev P."/>
            <person name="Mahmoud A."/>
            <person name="Hajiyev E."/>
            <person name="Babayeva S."/>
            <person name="Izzatullayeva V."/>
            <person name="Mammadov A."/>
            <person name="Mammadov A."/>
            <person name="Sharifova S."/>
            <person name="Ojaghi J."/>
            <person name="Eynullazada K."/>
            <person name="Bayramov B."/>
            <person name="Abdulazimova A."/>
            <person name="Shahmuradov I."/>
        </authorList>
    </citation>
    <scope>NUCLEOTIDE SEQUENCE [LARGE SCALE GENOMIC DNA]</scope>
    <source>
        <strain evidence="2">cv. AG2017</strain>
        <tissue evidence="1">Leaf</tissue>
    </source>
</reference>
<dbReference type="Proteomes" id="UP000233551">
    <property type="component" value="Unassembled WGS sequence"/>
</dbReference>
<protein>
    <submittedName>
        <fullName evidence="1">Uncharacterized protein</fullName>
    </submittedName>
</protein>
<keyword evidence="2" id="KW-1185">Reference proteome</keyword>
<dbReference type="EMBL" id="PGOL01003680">
    <property type="protein sequence ID" value="PKI40008.1"/>
    <property type="molecule type" value="Genomic_DNA"/>
</dbReference>
<name>A0A2I0I7P1_PUNGR</name>
<accession>A0A2I0I7P1</accession>
<dbReference type="AlphaFoldDB" id="A0A2I0I7P1"/>
<comment type="caution">
    <text evidence="1">The sequence shown here is derived from an EMBL/GenBank/DDBJ whole genome shotgun (WGS) entry which is preliminary data.</text>
</comment>
<evidence type="ECO:0000313" key="1">
    <source>
        <dbReference type="EMBL" id="PKI40008.1"/>
    </source>
</evidence>
<gene>
    <name evidence="1" type="ORF">CRG98_039578</name>
</gene>
<evidence type="ECO:0000313" key="2">
    <source>
        <dbReference type="Proteomes" id="UP000233551"/>
    </source>
</evidence>
<sequence>MKPKTIISIPFLGPATAPISFPHDCSYLAWTCRDIALGIKTGVDPKETWMDPEENRIDLKETRIDLNWKLKAGVRTRMWTLVEARIARFWIARLGSVHLPVGTRDGHA</sequence>
<organism evidence="1 2">
    <name type="scientific">Punica granatum</name>
    <name type="common">Pomegranate</name>
    <dbReference type="NCBI Taxonomy" id="22663"/>
    <lineage>
        <taxon>Eukaryota</taxon>
        <taxon>Viridiplantae</taxon>
        <taxon>Streptophyta</taxon>
        <taxon>Embryophyta</taxon>
        <taxon>Tracheophyta</taxon>
        <taxon>Spermatophyta</taxon>
        <taxon>Magnoliopsida</taxon>
        <taxon>eudicotyledons</taxon>
        <taxon>Gunneridae</taxon>
        <taxon>Pentapetalae</taxon>
        <taxon>rosids</taxon>
        <taxon>malvids</taxon>
        <taxon>Myrtales</taxon>
        <taxon>Lythraceae</taxon>
        <taxon>Punica</taxon>
    </lineage>
</organism>